<name>X1R7C6_9ZZZZ</name>
<feature type="region of interest" description="Disordered" evidence="1">
    <location>
        <begin position="1"/>
        <end position="44"/>
    </location>
</feature>
<comment type="caution">
    <text evidence="2">The sequence shown here is derived from an EMBL/GenBank/DDBJ whole genome shotgun (WGS) entry which is preliminary data.</text>
</comment>
<feature type="non-terminal residue" evidence="2">
    <location>
        <position position="1"/>
    </location>
</feature>
<gene>
    <name evidence="2" type="ORF">S12H4_09577</name>
</gene>
<proteinExistence type="predicted"/>
<sequence>LRAHELEDELLFGKPEESAEVAAEPAPPPEPAPAQEPPPITYIE</sequence>
<feature type="compositionally biased region" description="Acidic residues" evidence="1">
    <location>
        <begin position="1"/>
        <end position="10"/>
    </location>
</feature>
<evidence type="ECO:0000313" key="2">
    <source>
        <dbReference type="EMBL" id="GAI59040.1"/>
    </source>
</evidence>
<dbReference type="EMBL" id="BARW01003914">
    <property type="protein sequence ID" value="GAI59040.1"/>
    <property type="molecule type" value="Genomic_DNA"/>
</dbReference>
<evidence type="ECO:0000256" key="1">
    <source>
        <dbReference type="SAM" id="MobiDB-lite"/>
    </source>
</evidence>
<reference evidence="2" key="1">
    <citation type="journal article" date="2014" name="Front. Microbiol.">
        <title>High frequency of phylogenetically diverse reductive dehalogenase-homologous genes in deep subseafloor sedimentary metagenomes.</title>
        <authorList>
            <person name="Kawai M."/>
            <person name="Futagami T."/>
            <person name="Toyoda A."/>
            <person name="Takaki Y."/>
            <person name="Nishi S."/>
            <person name="Hori S."/>
            <person name="Arai W."/>
            <person name="Tsubouchi T."/>
            <person name="Morono Y."/>
            <person name="Uchiyama I."/>
            <person name="Ito T."/>
            <person name="Fujiyama A."/>
            <person name="Inagaki F."/>
            <person name="Takami H."/>
        </authorList>
    </citation>
    <scope>NUCLEOTIDE SEQUENCE</scope>
    <source>
        <strain evidence="2">Expedition CK06-06</strain>
    </source>
</reference>
<accession>X1R7C6</accession>
<protein>
    <submittedName>
        <fullName evidence="2">Uncharacterized protein</fullName>
    </submittedName>
</protein>
<organism evidence="2">
    <name type="scientific">marine sediment metagenome</name>
    <dbReference type="NCBI Taxonomy" id="412755"/>
    <lineage>
        <taxon>unclassified sequences</taxon>
        <taxon>metagenomes</taxon>
        <taxon>ecological metagenomes</taxon>
    </lineage>
</organism>
<dbReference type="AlphaFoldDB" id="X1R7C6"/>
<feature type="compositionally biased region" description="Pro residues" evidence="1">
    <location>
        <begin position="25"/>
        <end position="44"/>
    </location>
</feature>